<keyword evidence="2" id="KW-1185">Reference proteome</keyword>
<evidence type="ECO:0000313" key="1">
    <source>
        <dbReference type="EMBL" id="KAL2284302.1"/>
    </source>
</evidence>
<gene>
    <name evidence="1" type="ORF">FJTKL_09020</name>
</gene>
<name>A0ABR4EPF5_9PEZI</name>
<reference evidence="1 2" key="1">
    <citation type="submission" date="2024-03" db="EMBL/GenBank/DDBJ databases">
        <title>A high-quality draft genome sequence of Diaporthe vaccinii, a causative agent of upright dieback and viscid rot disease in cranberry plants.</title>
        <authorList>
            <person name="Sarrasin M."/>
            <person name="Lang B.F."/>
            <person name="Burger G."/>
        </authorList>
    </citation>
    <scope>NUCLEOTIDE SEQUENCE [LARGE SCALE GENOMIC DNA]</scope>
    <source>
        <strain evidence="1 2">IS7</strain>
    </source>
</reference>
<accession>A0ABR4EPF5</accession>
<dbReference type="Proteomes" id="UP001600888">
    <property type="component" value="Unassembled WGS sequence"/>
</dbReference>
<proteinExistence type="predicted"/>
<comment type="caution">
    <text evidence="1">The sequence shown here is derived from an EMBL/GenBank/DDBJ whole genome shotgun (WGS) entry which is preliminary data.</text>
</comment>
<protein>
    <recommendedName>
        <fullName evidence="3">Cyclic nucleotide-binding domain-containing protein</fullName>
    </recommendedName>
</protein>
<dbReference type="EMBL" id="JBAWTH010000037">
    <property type="protein sequence ID" value="KAL2284302.1"/>
    <property type="molecule type" value="Genomic_DNA"/>
</dbReference>
<evidence type="ECO:0000313" key="2">
    <source>
        <dbReference type="Proteomes" id="UP001600888"/>
    </source>
</evidence>
<evidence type="ECO:0008006" key="3">
    <source>
        <dbReference type="Google" id="ProtNLM"/>
    </source>
</evidence>
<sequence>MHSTVLAARLCYAARPWLVGERRVFFRGSAVGELFFAFTGRLPCDPIGSHEKVPGPAKTPLDGWHQGKPEALPFQPHRQTGLLPMLGCSRAGIQWFD</sequence>
<organism evidence="1 2">
    <name type="scientific">Diaporthe vaccinii</name>
    <dbReference type="NCBI Taxonomy" id="105482"/>
    <lineage>
        <taxon>Eukaryota</taxon>
        <taxon>Fungi</taxon>
        <taxon>Dikarya</taxon>
        <taxon>Ascomycota</taxon>
        <taxon>Pezizomycotina</taxon>
        <taxon>Sordariomycetes</taxon>
        <taxon>Sordariomycetidae</taxon>
        <taxon>Diaporthales</taxon>
        <taxon>Diaporthaceae</taxon>
        <taxon>Diaporthe</taxon>
        <taxon>Diaporthe eres species complex</taxon>
    </lineage>
</organism>